<dbReference type="GO" id="GO:0005634">
    <property type="term" value="C:nucleus"/>
    <property type="evidence" value="ECO:0007669"/>
    <property type="project" value="UniProtKB-SubCell"/>
</dbReference>
<keyword evidence="4" id="KW-0539">Nucleus</keyword>
<dbReference type="PANTHER" id="PTHR20648">
    <property type="entry name" value="ELONGIN-C"/>
    <property type="match status" value="1"/>
</dbReference>
<dbReference type="CDD" id="cd18321">
    <property type="entry name" value="BTB_POZ_EloC"/>
    <property type="match status" value="1"/>
</dbReference>
<dbReference type="InterPro" id="IPR001232">
    <property type="entry name" value="SKP1-like"/>
</dbReference>
<dbReference type="Pfam" id="PF03931">
    <property type="entry name" value="Skp1_POZ"/>
    <property type="match status" value="1"/>
</dbReference>
<comment type="similarity">
    <text evidence="2">Belongs to the SKP1 family.</text>
</comment>
<evidence type="ECO:0000256" key="1">
    <source>
        <dbReference type="ARBA" id="ARBA00004123"/>
    </source>
</evidence>
<dbReference type="Proteomes" id="UP001201980">
    <property type="component" value="Unassembled WGS sequence"/>
</dbReference>
<sequence>MAEPTNGSQIPETKYITLVSRDGFEFVVPREATKISPAITGMLDPLNNFKEAQTARCTFEEINGIVLEKVAEYFQYWYRNKDQEDVADLEIPPEICLEVLMAADFLGLT</sequence>
<evidence type="ECO:0000256" key="4">
    <source>
        <dbReference type="ARBA" id="ARBA00023242"/>
    </source>
</evidence>
<dbReference type="GO" id="GO:0006511">
    <property type="term" value="P:ubiquitin-dependent protein catabolic process"/>
    <property type="evidence" value="ECO:0007669"/>
    <property type="project" value="InterPro"/>
</dbReference>
<evidence type="ECO:0000313" key="7">
    <source>
        <dbReference type="EMBL" id="KAJ2896351.1"/>
    </source>
</evidence>
<protein>
    <recommendedName>
        <fullName evidence="3">Elongin-C</fullName>
    </recommendedName>
</protein>
<evidence type="ECO:0000256" key="2">
    <source>
        <dbReference type="ARBA" id="ARBA00009993"/>
    </source>
</evidence>
<comment type="caution">
    <text evidence="7">The sequence shown here is derived from an EMBL/GenBank/DDBJ whole genome shotgun (WGS) entry which is preliminary data.</text>
</comment>
<dbReference type="Gene3D" id="3.30.710.10">
    <property type="entry name" value="Potassium Channel Kv1.1, Chain A"/>
    <property type="match status" value="1"/>
</dbReference>
<keyword evidence="8" id="KW-1185">Reference proteome</keyword>
<comment type="function">
    <text evidence="5">Essential component of the SCF (SKP1-CUL1-F-box protein) E3 ubiquitin ligase complexes, which mediate the ubiquitination and subsequent proteasomal degradation of target proteins. Controls sulfur metabolite repression, probably by mediating the inactivation or degradation of the metR transcription factor.</text>
</comment>
<organism evidence="7 8">
    <name type="scientific">Zalerion maritima</name>
    <dbReference type="NCBI Taxonomy" id="339359"/>
    <lineage>
        <taxon>Eukaryota</taxon>
        <taxon>Fungi</taxon>
        <taxon>Dikarya</taxon>
        <taxon>Ascomycota</taxon>
        <taxon>Pezizomycotina</taxon>
        <taxon>Sordariomycetes</taxon>
        <taxon>Lulworthiomycetidae</taxon>
        <taxon>Lulworthiales</taxon>
        <taxon>Lulworthiaceae</taxon>
        <taxon>Zalerion</taxon>
    </lineage>
</organism>
<dbReference type="InterPro" id="IPR039948">
    <property type="entry name" value="ELC1"/>
</dbReference>
<dbReference type="FunFam" id="3.30.710.10:FF:000035">
    <property type="entry name" value="Elongin C transcription elongation factor"/>
    <property type="match status" value="1"/>
</dbReference>
<gene>
    <name evidence="7" type="ORF">MKZ38_005615</name>
</gene>
<evidence type="ECO:0000256" key="5">
    <source>
        <dbReference type="ARBA" id="ARBA00045385"/>
    </source>
</evidence>
<dbReference type="SMART" id="SM00512">
    <property type="entry name" value="Skp1"/>
    <property type="match status" value="1"/>
</dbReference>
<dbReference type="InterPro" id="IPR011333">
    <property type="entry name" value="SKP1/BTB/POZ_sf"/>
</dbReference>
<comment type="subcellular location">
    <subcellularLocation>
        <location evidence="1">Nucleus</location>
    </subcellularLocation>
</comment>
<name>A0AAD5WNW5_9PEZI</name>
<dbReference type="InterPro" id="IPR016073">
    <property type="entry name" value="Skp1_comp_POZ"/>
</dbReference>
<evidence type="ECO:0000259" key="6">
    <source>
        <dbReference type="Pfam" id="PF03931"/>
    </source>
</evidence>
<evidence type="ECO:0000313" key="8">
    <source>
        <dbReference type="Proteomes" id="UP001201980"/>
    </source>
</evidence>
<evidence type="ECO:0000256" key="3">
    <source>
        <dbReference type="ARBA" id="ARBA00021347"/>
    </source>
</evidence>
<reference evidence="7" key="1">
    <citation type="submission" date="2022-07" db="EMBL/GenBank/DDBJ databases">
        <title>Draft genome sequence of Zalerion maritima ATCC 34329, a (micro)plastics degrading marine fungus.</title>
        <authorList>
            <person name="Paco A."/>
            <person name="Goncalves M.F.M."/>
            <person name="Rocha-Santos T.A.P."/>
            <person name="Alves A."/>
        </authorList>
    </citation>
    <scope>NUCLEOTIDE SEQUENCE</scope>
    <source>
        <strain evidence="7">ATCC 34329</strain>
    </source>
</reference>
<feature type="domain" description="SKP1 component POZ" evidence="6">
    <location>
        <begin position="15"/>
        <end position="76"/>
    </location>
</feature>
<dbReference type="AlphaFoldDB" id="A0AAD5WNW5"/>
<dbReference type="EMBL" id="JAKWBI020000338">
    <property type="protein sequence ID" value="KAJ2896351.1"/>
    <property type="molecule type" value="Genomic_DNA"/>
</dbReference>
<proteinExistence type="inferred from homology"/>
<dbReference type="SUPFAM" id="SSF54695">
    <property type="entry name" value="POZ domain"/>
    <property type="match status" value="1"/>
</dbReference>
<accession>A0AAD5WNW5</accession>